<evidence type="ECO:0000313" key="3">
    <source>
        <dbReference type="Proteomes" id="UP001302806"/>
    </source>
</evidence>
<feature type="coiled-coil region" evidence="1">
    <location>
        <begin position="20"/>
        <end position="47"/>
    </location>
</feature>
<dbReference type="RefSeq" id="WP_415866030.1">
    <property type="nucleotide sequence ID" value="NZ_CP134537.1"/>
</dbReference>
<accession>A0ABY9XUM3</accession>
<proteinExistence type="predicted"/>
<dbReference type="Proteomes" id="UP001302806">
    <property type="component" value="Chromosome"/>
</dbReference>
<reference evidence="2 3" key="1">
    <citation type="submission" date="2023-09" db="EMBL/GenBank/DDBJ databases">
        <title>Thalassobella suaedae gen. nov., sp. nov., a marine bacterium of the family Flavobacteriaceae isolated from a halophyte Suaeda japonica.</title>
        <authorList>
            <person name="Lee S.Y."/>
            <person name="Hwang C.Y."/>
        </authorList>
    </citation>
    <scope>NUCLEOTIDE SEQUENCE [LARGE SCALE GENOMIC DNA]</scope>
    <source>
        <strain evidence="2 3">HL-DH14</strain>
    </source>
</reference>
<organism evidence="2 3">
    <name type="scientific">Thalassobellus suaedae</name>
    <dbReference type="NCBI Taxonomy" id="3074124"/>
    <lineage>
        <taxon>Bacteria</taxon>
        <taxon>Pseudomonadati</taxon>
        <taxon>Bacteroidota</taxon>
        <taxon>Flavobacteriia</taxon>
        <taxon>Flavobacteriales</taxon>
        <taxon>Flavobacteriaceae</taxon>
        <taxon>Thalassobellus</taxon>
    </lineage>
</organism>
<dbReference type="PROSITE" id="PS51257">
    <property type="entry name" value="PROKAR_LIPOPROTEIN"/>
    <property type="match status" value="1"/>
</dbReference>
<dbReference type="EMBL" id="CP134537">
    <property type="protein sequence ID" value="WNH09604.1"/>
    <property type="molecule type" value="Genomic_DNA"/>
</dbReference>
<keyword evidence="1" id="KW-0175">Coiled coil</keyword>
<name>A0ABY9XUM3_9FLAO</name>
<gene>
    <name evidence="2" type="ORF">RHP51_02430</name>
</gene>
<evidence type="ECO:0008006" key="4">
    <source>
        <dbReference type="Google" id="ProtNLM"/>
    </source>
</evidence>
<protein>
    <recommendedName>
        <fullName evidence="4">Lipoprotein</fullName>
    </recommendedName>
</protein>
<evidence type="ECO:0000256" key="1">
    <source>
        <dbReference type="SAM" id="Coils"/>
    </source>
</evidence>
<evidence type="ECO:0000313" key="2">
    <source>
        <dbReference type="EMBL" id="WNH09604.1"/>
    </source>
</evidence>
<sequence>MRILIILLISTLALSCNNQSGELKKENDSLKKENDSLQKLLTNLNDKYIFDDIKVRVIPSESNINKIGSEFKGEFVIVGYNKETVVNFSTEKDKNTGDFIDTKSLKRDFGGFPFNLTLKKPENDIYFKFDINGIYGRDFGGIIIADKIKTE</sequence>